<evidence type="ECO:0000256" key="1">
    <source>
        <dbReference type="SAM" id="MobiDB-lite"/>
    </source>
</evidence>
<gene>
    <name evidence="2" type="ORF">FOF47_R07571</name>
</gene>
<evidence type="ECO:0000313" key="3">
    <source>
        <dbReference type="Proteomes" id="UP000475037"/>
    </source>
</evidence>
<evidence type="ECO:0000313" key="2">
    <source>
        <dbReference type="EMBL" id="KAF0876650.1"/>
    </source>
</evidence>
<name>A0A6G1AM47_CROCR</name>
<dbReference type="EMBL" id="VOAJ01004992">
    <property type="protein sequence ID" value="KAF0876650.1"/>
    <property type="molecule type" value="Genomic_DNA"/>
</dbReference>
<keyword evidence="3" id="KW-1185">Reference proteome</keyword>
<sequence length="106" mass="12292">LSYDPTIPFPTINPRGTKTHPHKNQSPMIRAFLTTAKIWKEPRVCEQMEWINKMRSVHAVEYYSAQKRNKSLIHATTQKNLKKTMPSGRIQSQGATNRMIPFIRSV</sequence>
<dbReference type="AlphaFoldDB" id="A0A6G1AM47"/>
<organism evidence="2 3">
    <name type="scientific">Crocuta crocuta</name>
    <name type="common">Spotted hyena</name>
    <dbReference type="NCBI Taxonomy" id="9678"/>
    <lineage>
        <taxon>Eukaryota</taxon>
        <taxon>Metazoa</taxon>
        <taxon>Chordata</taxon>
        <taxon>Craniata</taxon>
        <taxon>Vertebrata</taxon>
        <taxon>Euteleostomi</taxon>
        <taxon>Mammalia</taxon>
        <taxon>Eutheria</taxon>
        <taxon>Laurasiatheria</taxon>
        <taxon>Carnivora</taxon>
        <taxon>Feliformia</taxon>
        <taxon>Hyaenidae</taxon>
        <taxon>Crocuta</taxon>
    </lineage>
</organism>
<feature type="non-terminal residue" evidence="2">
    <location>
        <position position="1"/>
    </location>
</feature>
<reference evidence="2 3" key="1">
    <citation type="submission" date="2019-11" db="EMBL/GenBank/DDBJ databases">
        <authorList>
            <person name="Yang C."/>
            <person name="Li F."/>
        </authorList>
    </citation>
    <scope>NUCLEOTIDE SEQUENCE [LARGE SCALE GENOMIC DNA]</scope>
    <source>
        <strain evidence="2">KB4526</strain>
        <tissue evidence="2">Muscle</tissue>
    </source>
</reference>
<feature type="region of interest" description="Disordered" evidence="1">
    <location>
        <begin position="1"/>
        <end position="24"/>
    </location>
</feature>
<proteinExistence type="predicted"/>
<feature type="non-terminal residue" evidence="2">
    <location>
        <position position="106"/>
    </location>
</feature>
<protein>
    <submittedName>
        <fullName evidence="2">LORF2 protein</fullName>
    </submittedName>
</protein>
<accession>A0A6G1AM47</accession>
<dbReference type="Proteomes" id="UP000475037">
    <property type="component" value="Unassembled WGS sequence"/>
</dbReference>
<comment type="caution">
    <text evidence="2">The sequence shown here is derived from an EMBL/GenBank/DDBJ whole genome shotgun (WGS) entry which is preliminary data.</text>
</comment>